<evidence type="ECO:0008006" key="4">
    <source>
        <dbReference type="Google" id="ProtNLM"/>
    </source>
</evidence>
<feature type="region of interest" description="Disordered" evidence="1">
    <location>
        <begin position="61"/>
        <end position="120"/>
    </location>
</feature>
<evidence type="ECO:0000256" key="1">
    <source>
        <dbReference type="SAM" id="MobiDB-lite"/>
    </source>
</evidence>
<proteinExistence type="predicted"/>
<name>A0A2Z6SHX7_9GLOM</name>
<comment type="caution">
    <text evidence="2">The sequence shown here is derived from an EMBL/GenBank/DDBJ whole genome shotgun (WGS) entry which is preliminary data.</text>
</comment>
<dbReference type="Proteomes" id="UP000247702">
    <property type="component" value="Unassembled WGS sequence"/>
</dbReference>
<organism evidence="2 3">
    <name type="scientific">Rhizophagus clarus</name>
    <dbReference type="NCBI Taxonomy" id="94130"/>
    <lineage>
        <taxon>Eukaryota</taxon>
        <taxon>Fungi</taxon>
        <taxon>Fungi incertae sedis</taxon>
        <taxon>Mucoromycota</taxon>
        <taxon>Glomeromycotina</taxon>
        <taxon>Glomeromycetes</taxon>
        <taxon>Glomerales</taxon>
        <taxon>Glomeraceae</taxon>
        <taxon>Rhizophagus</taxon>
    </lineage>
</organism>
<dbReference type="EMBL" id="BEXD01004011">
    <property type="protein sequence ID" value="GBC05497.1"/>
    <property type="molecule type" value="Genomic_DNA"/>
</dbReference>
<feature type="compositionally biased region" description="Basic residues" evidence="1">
    <location>
        <begin position="71"/>
        <end position="85"/>
    </location>
</feature>
<feature type="compositionally biased region" description="Polar residues" evidence="1">
    <location>
        <begin position="88"/>
        <end position="108"/>
    </location>
</feature>
<keyword evidence="3" id="KW-1185">Reference proteome</keyword>
<sequence length="712" mass="79334">MDAAMEQIIGFRGHALQWNLPNDTNKLCHRCGKFGCAPNQCPSHQQRGRTKDRNPVAALKEHFNINQPARSKAHSRLGSHSRSRSKGPDNSRSSQPRQPLANTLNTSNPHRDRSKSGDQCDCSVSFSTALRTSAFSSSRNHSSTMPPQEAANILSLLKALQQDMVEVCNRITALKLNDRLDPPTNIDPIITQDSARPATLTVQTSLNPLLPDFVPTRPVRAPISATLPVTLPVTSSSSYSPSMVSSPLQTRDKIQAINAKHSAIENKLDMLTNSISSFIRSISSSSSSSMNAASAADIDNFLLQNSLFSSNSLLSPPFNSFNIFSFNINGFKMHPQNKIELLNNFFSLKQISFGGVVDTHLHSKLMQFLAKRLSNYTVFSSVLDTSQHVRSSGDSVTPLQWVDFSNHIDKLCNISPATFASWHVNRMCEYLHANIIAGANAILPARTVGNDHTPKLPKDLEVLLQHYRFLNRVLNSVRLLRKYPHSFFPFHDHKWSVYLIRLNNIFRLYSSIFLTVLVLPLVLSSCQADNFNALFDTLTFIDSRDNNFNTDISSFINSALSRSHRRIVLDRVFIDHPTAPYLLTDPKAISDAVKSFVKLFYNRLSSILATHEVLTSGNFAGLPGGTCRDPIITLESIIHDAVCNGLPLWILSQDISKAFDSVNLTMLKFALERIRLPASAIMLLLSLFMNRSNRAYTAHSDTSSYRVRISID</sequence>
<accession>A0A2Z6SHX7</accession>
<reference evidence="2 3" key="1">
    <citation type="submission" date="2017-11" db="EMBL/GenBank/DDBJ databases">
        <title>The genome of Rhizophagus clarus HR1 reveals common genetic basis of auxotrophy among arbuscular mycorrhizal fungi.</title>
        <authorList>
            <person name="Kobayashi Y."/>
        </authorList>
    </citation>
    <scope>NUCLEOTIDE SEQUENCE [LARGE SCALE GENOMIC DNA]</scope>
    <source>
        <strain evidence="2 3">HR1</strain>
    </source>
</reference>
<protein>
    <recommendedName>
        <fullName evidence="4">Reverse transcriptase domain-containing protein</fullName>
    </recommendedName>
</protein>
<dbReference type="AlphaFoldDB" id="A0A2Z6SHX7"/>
<gene>
    <name evidence="2" type="ORF">RclHR1_06260003</name>
</gene>
<evidence type="ECO:0000313" key="3">
    <source>
        <dbReference type="Proteomes" id="UP000247702"/>
    </source>
</evidence>
<evidence type="ECO:0000313" key="2">
    <source>
        <dbReference type="EMBL" id="GBC05497.1"/>
    </source>
</evidence>
<feature type="compositionally biased region" description="Basic and acidic residues" evidence="1">
    <location>
        <begin position="109"/>
        <end position="118"/>
    </location>
</feature>